<dbReference type="AlphaFoldDB" id="A0A8J2HAP3"/>
<keyword evidence="3" id="KW-0853">WD repeat</keyword>
<protein>
    <recommendedName>
        <fullName evidence="10">Dynein axonemal intermediate chain 4</fullName>
    </recommendedName>
    <alternativeName>
        <fullName evidence="11">WD repeat-containing protein 78</fullName>
    </alternativeName>
</protein>
<keyword evidence="12" id="KW-0479">Metal-binding</keyword>
<keyword evidence="12" id="KW-0863">Zinc-finger</keyword>
<dbReference type="InterPro" id="IPR036236">
    <property type="entry name" value="Znf_C2H2_sf"/>
</dbReference>
<dbReference type="PANTHER" id="PTHR12442:SF12">
    <property type="entry name" value="DYNEIN AXONEMAL INTERMEDIATE CHAIN 4"/>
    <property type="match status" value="1"/>
</dbReference>
<feature type="compositionally biased region" description="Polar residues" evidence="13">
    <location>
        <begin position="753"/>
        <end position="764"/>
    </location>
</feature>
<keyword evidence="4" id="KW-0677">Repeat</keyword>
<dbReference type="SUPFAM" id="SSF57667">
    <property type="entry name" value="beta-beta-alpha zinc fingers"/>
    <property type="match status" value="2"/>
</dbReference>
<feature type="domain" description="C2H2-type" evidence="14">
    <location>
        <begin position="822"/>
        <end position="849"/>
    </location>
</feature>
<accession>A0A8J2HAP3</accession>
<keyword evidence="7" id="KW-0206">Cytoskeleton</keyword>
<evidence type="ECO:0000256" key="8">
    <source>
        <dbReference type="ARBA" id="ARBA00023273"/>
    </source>
</evidence>
<evidence type="ECO:0000256" key="11">
    <source>
        <dbReference type="ARBA" id="ARBA00041557"/>
    </source>
</evidence>
<dbReference type="Proteomes" id="UP000786811">
    <property type="component" value="Unassembled WGS sequence"/>
</dbReference>
<dbReference type="SMART" id="SM00320">
    <property type="entry name" value="WD40"/>
    <property type="match status" value="4"/>
</dbReference>
<evidence type="ECO:0000259" key="14">
    <source>
        <dbReference type="PROSITE" id="PS50157"/>
    </source>
</evidence>
<dbReference type="GO" id="GO:0005858">
    <property type="term" value="C:axonemal dynein complex"/>
    <property type="evidence" value="ECO:0007669"/>
    <property type="project" value="TreeGrafter"/>
</dbReference>
<keyword evidence="8" id="KW-0966">Cell projection</keyword>
<dbReference type="InterPro" id="IPR050687">
    <property type="entry name" value="Dynein_IC"/>
</dbReference>
<feature type="domain" description="C2H2-type" evidence="14">
    <location>
        <begin position="885"/>
        <end position="912"/>
    </location>
</feature>
<evidence type="ECO:0000256" key="9">
    <source>
        <dbReference type="ARBA" id="ARBA00024190"/>
    </source>
</evidence>
<dbReference type="EMBL" id="CAJNRD030001119">
    <property type="protein sequence ID" value="CAG5089600.1"/>
    <property type="molecule type" value="Genomic_DNA"/>
</dbReference>
<feature type="region of interest" description="Disordered" evidence="13">
    <location>
        <begin position="729"/>
        <end position="764"/>
    </location>
</feature>
<dbReference type="Pfam" id="PF00400">
    <property type="entry name" value="WD40"/>
    <property type="match status" value="1"/>
</dbReference>
<dbReference type="GO" id="GO:0003341">
    <property type="term" value="P:cilium movement"/>
    <property type="evidence" value="ECO:0007669"/>
    <property type="project" value="TreeGrafter"/>
</dbReference>
<keyword evidence="12" id="KW-0862">Zinc</keyword>
<comment type="caution">
    <text evidence="15">The sequence shown here is derived from an EMBL/GenBank/DDBJ whole genome shotgun (WGS) entry which is preliminary data.</text>
</comment>
<feature type="domain" description="C2H2-type" evidence="14">
    <location>
        <begin position="857"/>
        <end position="884"/>
    </location>
</feature>
<dbReference type="GO" id="GO:0045503">
    <property type="term" value="F:dynein light chain binding"/>
    <property type="evidence" value="ECO:0007669"/>
    <property type="project" value="TreeGrafter"/>
</dbReference>
<keyword evidence="6" id="KW-0969">Cilium</keyword>
<dbReference type="Pfam" id="PF13912">
    <property type="entry name" value="zf-C2H2_6"/>
    <property type="match status" value="2"/>
</dbReference>
<feature type="compositionally biased region" description="Acidic residues" evidence="13">
    <location>
        <begin position="739"/>
        <end position="748"/>
    </location>
</feature>
<keyword evidence="16" id="KW-1185">Reference proteome</keyword>
<dbReference type="InterPro" id="IPR001680">
    <property type="entry name" value="WD40_rpt"/>
</dbReference>
<evidence type="ECO:0000256" key="3">
    <source>
        <dbReference type="ARBA" id="ARBA00022574"/>
    </source>
</evidence>
<gene>
    <name evidence="15" type="ORF">HICCMSTLAB_LOCUS5300</name>
</gene>
<dbReference type="GO" id="GO:0120293">
    <property type="term" value="C:dynein axonemal particle"/>
    <property type="evidence" value="ECO:0007669"/>
    <property type="project" value="UniProtKB-SubCell"/>
</dbReference>
<name>A0A8J2HAP3_COTCN</name>
<sequence>MSISLKNVRLKQKSKKSDRAQKGDLRIYDEEGNDVTPRPLVHEYYARVEDPSKIFNWDALTLKPTSSSLEVLSPVRDYQSSSSLIKAPSLITTNLPFEETMESLMSICTEDSRNLDDADRAPSPFCLPSVDPVCQISPEKMTILLRETETFFLFDMPQLTADLDTPEGQAVKEANERYEYITKGEGSNRRVVEAEAQTTKIYTKSRSTYLGRKKRTNKGTFVNNWVLYDAYNSANTIDNEDGENTKKNLIQSIFSKPIPKDSSPTEDPLAELYKKDSFASAARIMERIIASKFYIVPQKRFKGLIKKDPCDLDLEFTYSLDLLWTHVCPEVQGRPVNCLRWSYKNDNLLAAGYGSAPEESNDSSRGLLLIWCIKNPSQPDRVYKFDSAVSDCDWSRQKPNQLAVGFYDGTVKVIDVSSRSLRIIHKSTRETCPTYWPHWQVQWWLDNDPLDPLVSNQELIYSSNQDGSIFCFDASKDFSAKKIMTIPRIEDKIPGIKRTNSSGCLYDVPISKNPGVLLLRQHPTASNIYYVGSDEGCVYRCSTNYLSHHLDNFLAHNGPFYSLEFSPFCPKIFLTCGADWSTRIWADGITDPLLTLSTSMACVQAACWSPSNSTVIATCVGNEINIWDLKRRTHRPTSVTVLPTDQRLMLLEFTKTGNQLVAADLSGKIFIYNLEGMPFPPFEQTMVLVEAIEKNFKVENNKEDCQIDDQQNNICPEYPIDIEEIKLEEPRNNSPISDQDIEIIPADEDQNKGKTSSKNRTTVPRNKNCQYRKTSIAISRKSLAVINNQKPKLFTCEFCSRNFLLKKSLDKHVTIHTEKNIHTCIICLREFTHLDDLRHHMLSHTEEKNPPRKLFIFNCDVCSRKFQSVHHLNRHMMGHLEEKPLACGVCKASFKSRTRLNSHLATQAERQPLKCLVCSEKKNVG</sequence>
<reference evidence="15" key="1">
    <citation type="submission" date="2021-04" db="EMBL/GenBank/DDBJ databases">
        <authorList>
            <person name="Chebbi M.A.C M."/>
        </authorList>
    </citation>
    <scope>NUCLEOTIDE SEQUENCE</scope>
</reference>
<comment type="subcellular location">
    <subcellularLocation>
        <location evidence="1">Cytoplasm</location>
        <location evidence="1">Cytoskeleton</location>
        <location evidence="1">Flagellum axoneme</location>
    </subcellularLocation>
    <subcellularLocation>
        <location evidence="9">Dynein axonemal particle</location>
    </subcellularLocation>
</comment>
<evidence type="ECO:0000256" key="7">
    <source>
        <dbReference type="ARBA" id="ARBA00023212"/>
    </source>
</evidence>
<proteinExistence type="predicted"/>
<feature type="domain" description="C2H2-type" evidence="14">
    <location>
        <begin position="794"/>
        <end position="821"/>
    </location>
</feature>
<evidence type="ECO:0000256" key="13">
    <source>
        <dbReference type="SAM" id="MobiDB-lite"/>
    </source>
</evidence>
<evidence type="ECO:0000313" key="16">
    <source>
        <dbReference type="Proteomes" id="UP000786811"/>
    </source>
</evidence>
<dbReference type="Gene3D" id="2.130.10.10">
    <property type="entry name" value="YVTN repeat-like/Quinoprotein amine dehydrogenase"/>
    <property type="match status" value="2"/>
</dbReference>
<dbReference type="InterPro" id="IPR013087">
    <property type="entry name" value="Znf_C2H2_type"/>
</dbReference>
<keyword evidence="2" id="KW-0963">Cytoplasm</keyword>
<dbReference type="PANTHER" id="PTHR12442">
    <property type="entry name" value="DYNEIN INTERMEDIATE CHAIN"/>
    <property type="match status" value="1"/>
</dbReference>
<evidence type="ECO:0000256" key="10">
    <source>
        <dbReference type="ARBA" id="ARBA00040002"/>
    </source>
</evidence>
<evidence type="ECO:0000256" key="5">
    <source>
        <dbReference type="ARBA" id="ARBA00022846"/>
    </source>
</evidence>
<dbReference type="SUPFAM" id="SSF50978">
    <property type="entry name" value="WD40 repeat-like"/>
    <property type="match status" value="1"/>
</dbReference>
<dbReference type="SMART" id="SM00355">
    <property type="entry name" value="ZnF_C2H2"/>
    <property type="match status" value="4"/>
</dbReference>
<evidence type="ECO:0000256" key="6">
    <source>
        <dbReference type="ARBA" id="ARBA00023069"/>
    </source>
</evidence>
<evidence type="ECO:0000256" key="4">
    <source>
        <dbReference type="ARBA" id="ARBA00022737"/>
    </source>
</evidence>
<dbReference type="PROSITE" id="PS50157">
    <property type="entry name" value="ZINC_FINGER_C2H2_2"/>
    <property type="match status" value="4"/>
</dbReference>
<dbReference type="GO" id="GO:0045504">
    <property type="term" value="F:dynein heavy chain binding"/>
    <property type="evidence" value="ECO:0007669"/>
    <property type="project" value="TreeGrafter"/>
</dbReference>
<dbReference type="InterPro" id="IPR036322">
    <property type="entry name" value="WD40_repeat_dom_sf"/>
</dbReference>
<evidence type="ECO:0000256" key="2">
    <source>
        <dbReference type="ARBA" id="ARBA00022490"/>
    </source>
</evidence>
<dbReference type="InterPro" id="IPR015943">
    <property type="entry name" value="WD40/YVTN_repeat-like_dom_sf"/>
</dbReference>
<dbReference type="GO" id="GO:0008270">
    <property type="term" value="F:zinc ion binding"/>
    <property type="evidence" value="ECO:0007669"/>
    <property type="project" value="UniProtKB-KW"/>
</dbReference>
<keyword evidence="5" id="KW-0282">Flagellum</keyword>
<dbReference type="Gene3D" id="3.30.160.60">
    <property type="entry name" value="Classic Zinc Finger"/>
    <property type="match status" value="3"/>
</dbReference>
<evidence type="ECO:0000256" key="1">
    <source>
        <dbReference type="ARBA" id="ARBA00004611"/>
    </source>
</evidence>
<evidence type="ECO:0000313" key="15">
    <source>
        <dbReference type="EMBL" id="CAG5089600.1"/>
    </source>
</evidence>
<dbReference type="PROSITE" id="PS00028">
    <property type="entry name" value="ZINC_FINGER_C2H2_1"/>
    <property type="match status" value="3"/>
</dbReference>
<dbReference type="OrthoDB" id="10259804at2759"/>
<evidence type="ECO:0000256" key="12">
    <source>
        <dbReference type="PROSITE-ProRule" id="PRU00042"/>
    </source>
</evidence>
<organism evidence="15 16">
    <name type="scientific">Cotesia congregata</name>
    <name type="common">Parasitoid wasp</name>
    <name type="synonym">Apanteles congregatus</name>
    <dbReference type="NCBI Taxonomy" id="51543"/>
    <lineage>
        <taxon>Eukaryota</taxon>
        <taxon>Metazoa</taxon>
        <taxon>Ecdysozoa</taxon>
        <taxon>Arthropoda</taxon>
        <taxon>Hexapoda</taxon>
        <taxon>Insecta</taxon>
        <taxon>Pterygota</taxon>
        <taxon>Neoptera</taxon>
        <taxon>Endopterygota</taxon>
        <taxon>Hymenoptera</taxon>
        <taxon>Apocrita</taxon>
        <taxon>Ichneumonoidea</taxon>
        <taxon>Braconidae</taxon>
        <taxon>Microgastrinae</taxon>
        <taxon>Cotesia</taxon>
    </lineage>
</organism>